<dbReference type="InterPro" id="IPR012907">
    <property type="entry name" value="Peptidase_S11_C"/>
</dbReference>
<reference evidence="16 17" key="1">
    <citation type="submission" date="2024-02" db="EMBL/GenBank/DDBJ databases">
        <title>New thermophilic sulfur-oxidizing bacteria from a hot springs of the Uzon caldera (Kamchatka, Russia).</title>
        <authorList>
            <person name="Dukat A.M."/>
            <person name="Elcheninov A.G."/>
            <person name="Frolov E.N."/>
        </authorList>
    </citation>
    <scope>NUCLEOTIDE SEQUENCE [LARGE SCALE GENOMIC DNA]</scope>
    <source>
        <strain evidence="16 17">AK1</strain>
    </source>
</reference>
<dbReference type="InterPro" id="IPR015956">
    <property type="entry name" value="Peniciliin-bd_prot_C_sf"/>
</dbReference>
<keyword evidence="8 16" id="KW-0378">Hydrolase</keyword>
<dbReference type="SUPFAM" id="SSF69189">
    <property type="entry name" value="Penicillin-binding protein associated domain"/>
    <property type="match status" value="1"/>
</dbReference>
<organism evidence="16 17">
    <name type="scientific">Thiobacter aerophilum</name>
    <dbReference type="NCBI Taxonomy" id="3121275"/>
    <lineage>
        <taxon>Bacteria</taxon>
        <taxon>Pseudomonadati</taxon>
        <taxon>Pseudomonadota</taxon>
        <taxon>Betaproteobacteria</taxon>
        <taxon>Burkholderiales</taxon>
        <taxon>Thiobacteraceae</taxon>
        <taxon>Thiobacter</taxon>
    </lineage>
</organism>
<dbReference type="SMART" id="SM00936">
    <property type="entry name" value="PBP5_C"/>
    <property type="match status" value="1"/>
</dbReference>
<evidence type="ECO:0000256" key="2">
    <source>
        <dbReference type="ARBA" id="ARBA00004752"/>
    </source>
</evidence>
<evidence type="ECO:0000256" key="3">
    <source>
        <dbReference type="ARBA" id="ARBA00007164"/>
    </source>
</evidence>
<evidence type="ECO:0000256" key="4">
    <source>
        <dbReference type="ARBA" id="ARBA00012448"/>
    </source>
</evidence>
<evidence type="ECO:0000256" key="11">
    <source>
        <dbReference type="ARBA" id="ARBA00023316"/>
    </source>
</evidence>
<evidence type="ECO:0000259" key="15">
    <source>
        <dbReference type="SMART" id="SM00936"/>
    </source>
</evidence>
<dbReference type="InterPro" id="IPR012338">
    <property type="entry name" value="Beta-lactam/transpept-like"/>
</dbReference>
<dbReference type="InterPro" id="IPR018044">
    <property type="entry name" value="Peptidase_S11"/>
</dbReference>
<evidence type="ECO:0000313" key="17">
    <source>
        <dbReference type="Proteomes" id="UP001482231"/>
    </source>
</evidence>
<dbReference type="PANTHER" id="PTHR21581">
    <property type="entry name" value="D-ALANYL-D-ALANINE CARBOXYPEPTIDASE"/>
    <property type="match status" value="1"/>
</dbReference>
<dbReference type="Pfam" id="PF00768">
    <property type="entry name" value="Peptidase_S11"/>
    <property type="match status" value="1"/>
</dbReference>
<keyword evidence="17" id="KW-1185">Reference proteome</keyword>
<dbReference type="EMBL" id="JBAJEX010000003">
    <property type="protein sequence ID" value="MEO1766559.1"/>
    <property type="molecule type" value="Genomic_DNA"/>
</dbReference>
<comment type="pathway">
    <text evidence="2">Cell wall biogenesis; peptidoglycan biosynthesis.</text>
</comment>
<feature type="chain" id="PRO_5046553288" description="serine-type D-Ala-D-Ala carboxypeptidase" evidence="14">
    <location>
        <begin position="20"/>
        <end position="379"/>
    </location>
</feature>
<dbReference type="Gene3D" id="3.40.710.10">
    <property type="entry name" value="DD-peptidase/beta-lactamase superfamily"/>
    <property type="match status" value="1"/>
</dbReference>
<evidence type="ECO:0000256" key="13">
    <source>
        <dbReference type="RuleBase" id="RU004016"/>
    </source>
</evidence>
<keyword evidence="11" id="KW-0961">Cell wall biogenesis/degradation</keyword>
<keyword evidence="7 14" id="KW-0732">Signal</keyword>
<accession>A0ABV0ED97</accession>
<evidence type="ECO:0000256" key="7">
    <source>
        <dbReference type="ARBA" id="ARBA00022729"/>
    </source>
</evidence>
<keyword evidence="5 16" id="KW-0121">Carboxypeptidase</keyword>
<sequence>MKKLLFAFLLLIHATFVHGESRLLPPPPAPDIAARSWVLLDFQSGQVLTAHNPDMRIEPASLTKLMTAYLSFTAIRQGRLKLDQTLPVSEKAWRTEGSRMFLDPRTPARVDDLLKGMIVQSGNDACITLAEGIAGTEEAFAELMNREAKRLGLSNTHFMNSTGLPHPQHYSTARDLALLAAALIRDFPEFYPLYALKEFTYNRITQPNRNRLLWQDPYVDGVKTGHTEAAGYCLIASARRGQMRLISVVTGAASDNARTAESQKLLNYGFQFYETYRLYQKGQTVATLPVYKGASNTVKAGFDRDVYLSLPKGWYAQAKASLMSRQPLLAPLTQGQAVGTLTIQIEGKPYASYTLQALTEVPVAGMFGRAWDTVKLWFK</sequence>
<evidence type="ECO:0000256" key="1">
    <source>
        <dbReference type="ARBA" id="ARBA00003217"/>
    </source>
</evidence>
<evidence type="ECO:0000256" key="5">
    <source>
        <dbReference type="ARBA" id="ARBA00022645"/>
    </source>
</evidence>
<dbReference type="Gene3D" id="2.60.410.10">
    <property type="entry name" value="D-Ala-D-Ala carboxypeptidase, C-terminal domain"/>
    <property type="match status" value="1"/>
</dbReference>
<evidence type="ECO:0000256" key="6">
    <source>
        <dbReference type="ARBA" id="ARBA00022670"/>
    </source>
</evidence>
<name>A0ABV0ED97_9BURK</name>
<comment type="caution">
    <text evidence="16">The sequence shown here is derived from an EMBL/GenBank/DDBJ whole genome shotgun (WGS) entry which is preliminary data.</text>
</comment>
<dbReference type="Proteomes" id="UP001482231">
    <property type="component" value="Unassembled WGS sequence"/>
</dbReference>
<comment type="catalytic activity">
    <reaction evidence="12">
        <text>Preferential cleavage: (Ac)2-L-Lys-D-Ala-|-D-Ala. Also transpeptidation of peptidyl-alanyl moieties that are N-acyl substituents of D-alanine.</text>
        <dbReference type="EC" id="3.4.16.4"/>
    </reaction>
</comment>
<keyword evidence="6" id="KW-0645">Protease</keyword>
<gene>
    <name evidence="16" type="ORF">V6E02_04985</name>
</gene>
<dbReference type="GO" id="GO:0004180">
    <property type="term" value="F:carboxypeptidase activity"/>
    <property type="evidence" value="ECO:0007669"/>
    <property type="project" value="UniProtKB-KW"/>
</dbReference>
<dbReference type="Pfam" id="PF07943">
    <property type="entry name" value="PBP5_C"/>
    <property type="match status" value="1"/>
</dbReference>
<evidence type="ECO:0000313" key="16">
    <source>
        <dbReference type="EMBL" id="MEO1766559.1"/>
    </source>
</evidence>
<proteinExistence type="inferred from homology"/>
<dbReference type="PRINTS" id="PR00725">
    <property type="entry name" value="DADACBPTASE1"/>
</dbReference>
<evidence type="ECO:0000256" key="10">
    <source>
        <dbReference type="ARBA" id="ARBA00022984"/>
    </source>
</evidence>
<evidence type="ECO:0000256" key="12">
    <source>
        <dbReference type="ARBA" id="ARBA00034000"/>
    </source>
</evidence>
<feature type="domain" description="Peptidase S11 D-Ala-D-Ala carboxypeptidase A C-terminal" evidence="15">
    <location>
        <begin position="273"/>
        <end position="363"/>
    </location>
</feature>
<evidence type="ECO:0000256" key="8">
    <source>
        <dbReference type="ARBA" id="ARBA00022801"/>
    </source>
</evidence>
<dbReference type="RefSeq" id="WP_347307670.1">
    <property type="nucleotide sequence ID" value="NZ_JBAJEX010000003.1"/>
</dbReference>
<evidence type="ECO:0000256" key="14">
    <source>
        <dbReference type="SAM" id="SignalP"/>
    </source>
</evidence>
<feature type="signal peptide" evidence="14">
    <location>
        <begin position="1"/>
        <end position="19"/>
    </location>
</feature>
<keyword evidence="10" id="KW-0573">Peptidoglycan synthesis</keyword>
<keyword evidence="9" id="KW-0133">Cell shape</keyword>
<dbReference type="PANTHER" id="PTHR21581:SF6">
    <property type="entry name" value="TRAFFICKING PROTEIN PARTICLE COMPLEX SUBUNIT 12"/>
    <property type="match status" value="1"/>
</dbReference>
<dbReference type="SUPFAM" id="SSF56601">
    <property type="entry name" value="beta-lactamase/transpeptidase-like"/>
    <property type="match status" value="1"/>
</dbReference>
<comment type="similarity">
    <text evidence="3 13">Belongs to the peptidase S11 family.</text>
</comment>
<dbReference type="InterPro" id="IPR037167">
    <property type="entry name" value="Peptidase_S11_C_sf"/>
</dbReference>
<dbReference type="InterPro" id="IPR001967">
    <property type="entry name" value="Peptidase_S11_N"/>
</dbReference>
<dbReference type="EC" id="3.4.16.4" evidence="4"/>
<comment type="function">
    <text evidence="1">Removes C-terminal D-alanyl residues from sugar-peptide cell wall precursors.</text>
</comment>
<evidence type="ECO:0000256" key="9">
    <source>
        <dbReference type="ARBA" id="ARBA00022960"/>
    </source>
</evidence>
<protein>
    <recommendedName>
        <fullName evidence="4">serine-type D-Ala-D-Ala carboxypeptidase</fullName>
        <ecNumber evidence="4">3.4.16.4</ecNumber>
    </recommendedName>
</protein>